<sequence length="302" mass="30799">MLIRQKIGDLIVTAVQLPDAPPQTLLVTDQTTTVVVSPNTAVGAQTPPSVTVPARTGPAFAAWAAAFVPPVAGFLTLSVIGPVAEATLYPLASTALSAVLATSGVLPDRPLAITSMSGAVAVTAAEKGIVGLAGVVPDQPDWAVAEPDALPAWRHFAGQVVRVLGGPPDADSADAGASPALTPVWPTMTRPTPDTVYVRQGDAAGLFWTADAVGQSQQLLAGAAWPAVAANGRAIVTGATDTWAGWHTVGAAGTILTRHTAAAVSIQWQTPPVSPATLTAWWPKLLADDAALHDQLRALQAR</sequence>
<reference evidence="2" key="1">
    <citation type="journal article" date="2013" name="Genome Announc.">
        <title>Whole-Genome Sequencing of Lactobacillus shenzhenensis Strain LY-73T.</title>
        <authorList>
            <person name="Lin Z."/>
            <person name="Liu Z."/>
            <person name="Yang R."/>
            <person name="Zou Y."/>
            <person name="Wan D."/>
            <person name="Chen J."/>
            <person name="Guo M."/>
            <person name="Zhao J."/>
            <person name="Fang C."/>
            <person name="Yang R."/>
            <person name="Liu F."/>
        </authorList>
    </citation>
    <scope>NUCLEOTIDE SEQUENCE [LARGE SCALE GENOMIC DNA]</scope>
    <source>
        <strain evidence="2">LY-73</strain>
    </source>
</reference>
<proteinExistence type="predicted"/>
<dbReference type="HOGENOM" id="CLU_920684_0_0_9"/>
<accession>U4TXI3</accession>
<keyword evidence="2" id="KW-1185">Reference proteome</keyword>
<dbReference type="STRING" id="1231336.L248_0202"/>
<protein>
    <submittedName>
        <fullName evidence="1">Uncharacterized protein</fullName>
    </submittedName>
</protein>
<evidence type="ECO:0000313" key="1">
    <source>
        <dbReference type="EMBL" id="ERL66523.1"/>
    </source>
</evidence>
<evidence type="ECO:0000313" key="2">
    <source>
        <dbReference type="Proteomes" id="UP000030647"/>
    </source>
</evidence>
<gene>
    <name evidence="1" type="ORF">L248_0202</name>
</gene>
<dbReference type="AlphaFoldDB" id="U4TXI3"/>
<dbReference type="RefSeq" id="WP_022528149.1">
    <property type="nucleotide sequence ID" value="NZ_KI271582.1"/>
</dbReference>
<dbReference type="Proteomes" id="UP000030647">
    <property type="component" value="Unassembled WGS sequence"/>
</dbReference>
<dbReference type="eggNOG" id="ENOG5032E1U">
    <property type="taxonomic scope" value="Bacteria"/>
</dbReference>
<organism evidence="1 2">
    <name type="scientific">Schleiferilactobacillus shenzhenensis LY-73</name>
    <dbReference type="NCBI Taxonomy" id="1231336"/>
    <lineage>
        <taxon>Bacteria</taxon>
        <taxon>Bacillati</taxon>
        <taxon>Bacillota</taxon>
        <taxon>Bacilli</taxon>
        <taxon>Lactobacillales</taxon>
        <taxon>Lactobacillaceae</taxon>
        <taxon>Schleiferilactobacillus</taxon>
    </lineage>
</organism>
<dbReference type="EMBL" id="KI271582">
    <property type="protein sequence ID" value="ERL66523.1"/>
    <property type="molecule type" value="Genomic_DNA"/>
</dbReference>
<dbReference type="OrthoDB" id="10016310at2"/>
<name>U4TXI3_9LACO</name>